<dbReference type="EMBL" id="CP017634">
    <property type="protein sequence ID" value="ATW23707.1"/>
    <property type="molecule type" value="Genomic_DNA"/>
</dbReference>
<accession>A0A3G1KMM2</accession>
<dbReference type="Proteomes" id="UP000323521">
    <property type="component" value="Chromosome"/>
</dbReference>
<evidence type="ECO:0000313" key="2">
    <source>
        <dbReference type="Proteomes" id="UP000323521"/>
    </source>
</evidence>
<keyword evidence="2" id="KW-1185">Reference proteome</keyword>
<dbReference type="RefSeq" id="WP_148132868.1">
    <property type="nucleotide sequence ID" value="NZ_CP017634.1"/>
</dbReference>
<proteinExistence type="predicted"/>
<reference evidence="1 2" key="1">
    <citation type="submission" date="2016-10" db="EMBL/GenBank/DDBJ databases">
        <title>Complete Genome Sequence of Peptococcaceae strain DCMF.</title>
        <authorList>
            <person name="Edwards R.J."/>
            <person name="Holland S.I."/>
            <person name="Deshpande N.P."/>
            <person name="Wong Y.K."/>
            <person name="Ertan H."/>
            <person name="Manefield M."/>
            <person name="Russell T.L."/>
            <person name="Lee M.J."/>
        </authorList>
    </citation>
    <scope>NUCLEOTIDE SEQUENCE [LARGE SCALE GENOMIC DNA]</scope>
    <source>
        <strain evidence="1 2">DCMF</strain>
    </source>
</reference>
<dbReference type="KEGG" id="fwa:DCMF_01885"/>
<protein>
    <submittedName>
        <fullName evidence="1">Uncharacterized protein</fullName>
    </submittedName>
</protein>
<dbReference type="GO" id="GO:0043937">
    <property type="term" value="P:regulation of sporulation"/>
    <property type="evidence" value="ECO:0007669"/>
    <property type="project" value="InterPro"/>
</dbReference>
<sequence>MSVCLDKTCPMDLLELERETLHRILESNEFDLQNKNILKASQRMDRVILYWYHSKKATLKQKSTMVKNTDRINAPFRG</sequence>
<dbReference type="SUPFAM" id="SSF140500">
    <property type="entry name" value="BAS1536-like"/>
    <property type="match status" value="1"/>
</dbReference>
<evidence type="ECO:0000313" key="1">
    <source>
        <dbReference type="EMBL" id="ATW23707.1"/>
    </source>
</evidence>
<dbReference type="AlphaFoldDB" id="A0A3G1KMM2"/>
<dbReference type="InterPro" id="IPR037208">
    <property type="entry name" value="Spo0E-like_sf"/>
</dbReference>
<name>A0A3G1KMM2_FORW1</name>
<organism evidence="1 2">
    <name type="scientific">Formimonas warabiya</name>
    <dbReference type="NCBI Taxonomy" id="1761012"/>
    <lineage>
        <taxon>Bacteria</taxon>
        <taxon>Bacillati</taxon>
        <taxon>Bacillota</taxon>
        <taxon>Clostridia</taxon>
        <taxon>Eubacteriales</taxon>
        <taxon>Peptococcaceae</taxon>
        <taxon>Candidatus Formimonas</taxon>
    </lineage>
</organism>
<gene>
    <name evidence="1" type="ORF">DCMF_01885</name>
</gene>